<proteinExistence type="predicted"/>
<protein>
    <recommendedName>
        <fullName evidence="1">Aminoglycoside phosphotransferase domain-containing protein</fullName>
    </recommendedName>
</protein>
<gene>
    <name evidence="2" type="ORF">GCM10010961_07220</name>
</gene>
<comment type="caution">
    <text evidence="2">The sequence shown here is derived from an EMBL/GenBank/DDBJ whole genome shotgun (WGS) entry which is preliminary data.</text>
</comment>
<evidence type="ECO:0000313" key="3">
    <source>
        <dbReference type="Proteomes" id="UP000611500"/>
    </source>
</evidence>
<dbReference type="Proteomes" id="UP000611500">
    <property type="component" value="Unassembled WGS sequence"/>
</dbReference>
<reference evidence="2" key="1">
    <citation type="journal article" date="2014" name="Int. J. Syst. Evol. Microbiol.">
        <title>Complete genome sequence of Corynebacterium casei LMG S-19264T (=DSM 44701T), isolated from a smear-ripened cheese.</title>
        <authorList>
            <consortium name="US DOE Joint Genome Institute (JGI-PGF)"/>
            <person name="Walter F."/>
            <person name="Albersmeier A."/>
            <person name="Kalinowski J."/>
            <person name="Ruckert C."/>
        </authorList>
    </citation>
    <scope>NUCLEOTIDE SEQUENCE</scope>
    <source>
        <strain evidence="2">CGMCC 1.7081</strain>
    </source>
</reference>
<feature type="domain" description="Aminoglycoside phosphotransferase" evidence="1">
    <location>
        <begin position="25"/>
        <end position="234"/>
    </location>
</feature>
<dbReference type="SUPFAM" id="SSF56112">
    <property type="entry name" value="Protein kinase-like (PK-like)"/>
    <property type="match status" value="1"/>
</dbReference>
<name>A0A8J3H3F3_9RHOB</name>
<dbReference type="AlphaFoldDB" id="A0A8J3H3F3"/>
<dbReference type="EMBL" id="BNAP01000002">
    <property type="protein sequence ID" value="GHG82590.1"/>
    <property type="molecule type" value="Genomic_DNA"/>
</dbReference>
<dbReference type="Gene3D" id="3.90.1200.10">
    <property type="match status" value="1"/>
</dbReference>
<evidence type="ECO:0000313" key="2">
    <source>
        <dbReference type="EMBL" id="GHG82590.1"/>
    </source>
</evidence>
<dbReference type="InterPro" id="IPR011009">
    <property type="entry name" value="Kinase-like_dom_sf"/>
</dbReference>
<dbReference type="InterPro" id="IPR002575">
    <property type="entry name" value="Aminoglycoside_PTrfase"/>
</dbReference>
<organism evidence="2 3">
    <name type="scientific">Pseudodonghicola xiamenensis</name>
    <dbReference type="NCBI Taxonomy" id="337702"/>
    <lineage>
        <taxon>Bacteria</taxon>
        <taxon>Pseudomonadati</taxon>
        <taxon>Pseudomonadota</taxon>
        <taxon>Alphaproteobacteria</taxon>
        <taxon>Rhodobacterales</taxon>
        <taxon>Paracoccaceae</taxon>
        <taxon>Pseudodonghicola</taxon>
    </lineage>
</organism>
<evidence type="ECO:0000259" key="1">
    <source>
        <dbReference type="Pfam" id="PF01636"/>
    </source>
</evidence>
<sequence length="282" mass="29460">MAQSPPADLIARLRLRGLLPGEGAEALAGGRSNRVWRLTGGLVLKLYDPSAATPIFANDARREVAALTALAGTGLAPELIAAEPEAPAPWVLYRHLPGGRWAEGAAAVAGLLGRLHQQPAPDLPHAPDGSAALARQVRQILALCLDDAGLAALEPAGEVAPCGACALIHGDPVPGNIVIGPEGAALIDWQCPALGDPAADLAIFLSPAMQLIYRGAPLGATEEAAFLAAYPDRGVIARLRALLPWFHWRMAAYCHLQTGRGQTPYAKGLALEKAALQRSLRR</sequence>
<dbReference type="Pfam" id="PF01636">
    <property type="entry name" value="APH"/>
    <property type="match status" value="1"/>
</dbReference>
<accession>A0A8J3H3F3</accession>
<reference evidence="2" key="2">
    <citation type="submission" date="2020-09" db="EMBL/GenBank/DDBJ databases">
        <authorList>
            <person name="Sun Q."/>
            <person name="Zhou Y."/>
        </authorList>
    </citation>
    <scope>NUCLEOTIDE SEQUENCE</scope>
    <source>
        <strain evidence="2">CGMCC 1.7081</strain>
    </source>
</reference>
<keyword evidence="3" id="KW-1185">Reference proteome</keyword>